<evidence type="ECO:0000313" key="2">
    <source>
        <dbReference type="Proteomes" id="UP000247584"/>
    </source>
</evidence>
<comment type="caution">
    <text evidence="1">The sequence shown here is derived from an EMBL/GenBank/DDBJ whole genome shotgun (WGS) entry which is preliminary data.</text>
</comment>
<protein>
    <submittedName>
        <fullName evidence="1">Uncharacterized protein</fullName>
    </submittedName>
</protein>
<dbReference type="EMBL" id="QJSY01000001">
    <property type="protein sequence ID" value="PYE61158.1"/>
    <property type="molecule type" value="Genomic_DNA"/>
</dbReference>
<gene>
    <name evidence="1" type="ORF">C8J23_101200</name>
</gene>
<name>A0ABX5PTE8_9GAMM</name>
<reference evidence="1 2" key="1">
    <citation type="submission" date="2018-06" db="EMBL/GenBank/DDBJ databases">
        <title>Genomic Encyclopedia of Type Strains, Phase III (KMG-III): the genomes of soil and plant-associated and newly described type strains.</title>
        <authorList>
            <person name="Whitman W."/>
        </authorList>
    </citation>
    <scope>NUCLEOTIDE SEQUENCE [LARGE SCALE GENOMIC DNA]</scope>
    <source>
        <strain evidence="1 2">JC5</strain>
    </source>
</reference>
<accession>A0ABX5PTE8</accession>
<keyword evidence="2" id="KW-1185">Reference proteome</keyword>
<proteinExistence type="predicted"/>
<sequence length="85" mass="9917">MDQIAELYKQGLSFERVAAELQLPVHRVKRHLQSLGITRSRIEAVAMANKQQEQRLSYLDIAERKEAAPYARFLHQMDQLRRKAA</sequence>
<dbReference type="Gene3D" id="1.10.10.60">
    <property type="entry name" value="Homeodomain-like"/>
    <property type="match status" value="1"/>
</dbReference>
<dbReference type="Proteomes" id="UP000247584">
    <property type="component" value="Unassembled WGS sequence"/>
</dbReference>
<dbReference type="RefSeq" id="WP_101054481.1">
    <property type="nucleotide sequence ID" value="NZ_BMXX01000017.1"/>
</dbReference>
<evidence type="ECO:0000313" key="1">
    <source>
        <dbReference type="EMBL" id="PYE61158.1"/>
    </source>
</evidence>
<organism evidence="1 2">
    <name type="scientific">Shewanella chilikensis</name>
    <dbReference type="NCBI Taxonomy" id="558541"/>
    <lineage>
        <taxon>Bacteria</taxon>
        <taxon>Pseudomonadati</taxon>
        <taxon>Pseudomonadota</taxon>
        <taxon>Gammaproteobacteria</taxon>
        <taxon>Alteromonadales</taxon>
        <taxon>Shewanellaceae</taxon>
        <taxon>Shewanella</taxon>
    </lineage>
</organism>